<name>A0A839HDV4_9GAMM</name>
<evidence type="ECO:0000313" key="2">
    <source>
        <dbReference type="Proteomes" id="UP000548632"/>
    </source>
</evidence>
<dbReference type="Proteomes" id="UP000548632">
    <property type="component" value="Unassembled WGS sequence"/>
</dbReference>
<protein>
    <submittedName>
        <fullName evidence="1">Uncharacterized protein</fullName>
    </submittedName>
</protein>
<organism evidence="1 2">
    <name type="scientific">Thiospirillum jenense</name>
    <dbReference type="NCBI Taxonomy" id="1653858"/>
    <lineage>
        <taxon>Bacteria</taxon>
        <taxon>Pseudomonadati</taxon>
        <taxon>Pseudomonadota</taxon>
        <taxon>Gammaproteobacteria</taxon>
        <taxon>Chromatiales</taxon>
        <taxon>Chromatiaceae</taxon>
        <taxon>Thiospirillum</taxon>
    </lineage>
</organism>
<accession>A0A839HDV4</accession>
<dbReference type="AlphaFoldDB" id="A0A839HDV4"/>
<reference evidence="1 2" key="1">
    <citation type="journal article" date="2020" name="Arch. Microbiol.">
        <title>The genome sequence of the giant phototrophic gammaproteobacterium Thiospirillum jenense gives insight into its physiological properties and phylogenetic relationships.</title>
        <authorList>
            <person name="Imhoff J.F."/>
            <person name="Meyer T.E."/>
            <person name="Kyndt J.A."/>
        </authorList>
    </citation>
    <scope>NUCLEOTIDE SEQUENCE [LARGE SCALE GENOMIC DNA]</scope>
    <source>
        <strain evidence="1 2">DSM 216</strain>
    </source>
</reference>
<dbReference type="RefSeq" id="WP_182583038.1">
    <property type="nucleotide sequence ID" value="NZ_JABVCQ010000007.1"/>
</dbReference>
<dbReference type="EMBL" id="JABVCQ010000007">
    <property type="protein sequence ID" value="MBB1125566.1"/>
    <property type="molecule type" value="Genomic_DNA"/>
</dbReference>
<comment type="caution">
    <text evidence="1">The sequence shown here is derived from an EMBL/GenBank/DDBJ whole genome shotgun (WGS) entry which is preliminary data.</text>
</comment>
<evidence type="ECO:0000313" key="1">
    <source>
        <dbReference type="EMBL" id="MBB1125566.1"/>
    </source>
</evidence>
<sequence length="60" mass="6905">MAKPRAETYAELKRNLQHTLHLHDKLSRHAEKSADMEMEIAILSALAVVQRRRVESHTGE</sequence>
<proteinExistence type="predicted"/>
<gene>
    <name evidence="1" type="ORF">HUK38_04880</name>
</gene>
<keyword evidence="2" id="KW-1185">Reference proteome</keyword>